<sequence length="146" mass="16230">MFLSAPFSRPAAWAVLFSLSTLTGCGSEDEKDEPAPLPGRWQLVTQHSINTDVTTGQVMVEQHLAGTTGDYLVVSASTFEEYRGNQLYFTAPYTYSGSIISMQDTNPRTDFSREVGELTSKKLVLYYQLPAIVMNQKVTIEATYSR</sequence>
<accession>A0A428JJU5</accession>
<evidence type="ECO:0000313" key="2">
    <source>
        <dbReference type="Proteomes" id="UP000280066"/>
    </source>
</evidence>
<gene>
    <name evidence="1" type="ORF">EI290_10200</name>
</gene>
<evidence type="ECO:0000313" key="1">
    <source>
        <dbReference type="EMBL" id="RSK33078.1"/>
    </source>
</evidence>
<dbReference type="RefSeq" id="WP_125429354.1">
    <property type="nucleotide sequence ID" value="NZ_RWIS01000006.1"/>
</dbReference>
<protein>
    <submittedName>
        <fullName evidence="1">Uncharacterized protein</fullName>
    </submittedName>
</protein>
<keyword evidence="2" id="KW-1185">Reference proteome</keyword>
<reference evidence="1 2" key="1">
    <citation type="submission" date="2018-12" db="EMBL/GenBank/DDBJ databases">
        <authorList>
            <person name="Feng G."/>
            <person name="Zhu H."/>
        </authorList>
    </citation>
    <scope>NUCLEOTIDE SEQUENCE [LARGE SCALE GENOMIC DNA]</scope>
    <source>
        <strain evidence="1 2">9PBR-2</strain>
    </source>
</reference>
<organism evidence="1 2">
    <name type="scientific">Hymenobacter metallilatus</name>
    <dbReference type="NCBI Taxonomy" id="2493666"/>
    <lineage>
        <taxon>Bacteria</taxon>
        <taxon>Pseudomonadati</taxon>
        <taxon>Bacteroidota</taxon>
        <taxon>Cytophagia</taxon>
        <taxon>Cytophagales</taxon>
        <taxon>Hymenobacteraceae</taxon>
        <taxon>Hymenobacter</taxon>
    </lineage>
</organism>
<proteinExistence type="predicted"/>
<dbReference type="Proteomes" id="UP000280066">
    <property type="component" value="Unassembled WGS sequence"/>
</dbReference>
<comment type="caution">
    <text evidence="1">The sequence shown here is derived from an EMBL/GenBank/DDBJ whole genome shotgun (WGS) entry which is preliminary data.</text>
</comment>
<name>A0A428JJU5_9BACT</name>
<dbReference type="AlphaFoldDB" id="A0A428JJU5"/>
<dbReference type="EMBL" id="RWIS01000006">
    <property type="protein sequence ID" value="RSK33078.1"/>
    <property type="molecule type" value="Genomic_DNA"/>
</dbReference>
<dbReference type="OrthoDB" id="881137at2"/>